<protein>
    <submittedName>
        <fullName evidence="8">Putative collagen-binding protein</fullName>
    </submittedName>
</protein>
<keyword evidence="5" id="KW-0472">Membrane</keyword>
<dbReference type="eggNOG" id="COG4932">
    <property type="taxonomic scope" value="Bacteria"/>
</dbReference>
<dbReference type="InterPro" id="IPR041033">
    <property type="entry name" value="SpaA_PFL_dom_1"/>
</dbReference>
<dbReference type="EMBL" id="CP001684">
    <property type="protein sequence ID" value="ACV21872.1"/>
    <property type="molecule type" value="Genomic_DNA"/>
</dbReference>
<organism evidence="8 9">
    <name type="scientific">Slackia heliotrinireducens (strain ATCC 29202 / DSM 20476 / NCTC 11029 / RHS 1)</name>
    <name type="common">Peptococcus heliotrinreducens</name>
    <dbReference type="NCBI Taxonomy" id="471855"/>
    <lineage>
        <taxon>Bacteria</taxon>
        <taxon>Bacillati</taxon>
        <taxon>Actinomycetota</taxon>
        <taxon>Coriobacteriia</taxon>
        <taxon>Eggerthellales</taxon>
        <taxon>Eggerthellaceae</taxon>
        <taxon>Slackia</taxon>
    </lineage>
</organism>
<dbReference type="RefSeq" id="WP_012797976.1">
    <property type="nucleotide sequence ID" value="NC_013165.1"/>
</dbReference>
<feature type="domain" description="T-Q ester bond containing" evidence="7">
    <location>
        <begin position="1019"/>
        <end position="1139"/>
    </location>
</feature>
<feature type="domain" description="SpaA-like prealbumin fold" evidence="6">
    <location>
        <begin position="297"/>
        <end position="375"/>
    </location>
</feature>
<keyword evidence="2" id="KW-0964">Secreted</keyword>
<evidence type="ECO:0000259" key="7">
    <source>
        <dbReference type="Pfam" id="PF18202"/>
    </source>
</evidence>
<feature type="domain" description="T-Q ester bond containing" evidence="7">
    <location>
        <begin position="773"/>
        <end position="893"/>
    </location>
</feature>
<sequence length="1195" mass="127256">MNRPTIFSRHLRNSGGFAGTESGIHRPARTQRLNAACSVLLALCLAFTMVIAAPTSAYAVSASVYDVKPNPNGSQTVDEYFGIAGKVQPWLESHEHDDYYLGTEYDGWNSGELTESEIAHCRRPKGEVGSNDPGMNCTGFVTAVFMKLGADVPGKIPHTGIGSWCNTGNWLRLLEEQDVVGYEYDSVDALLKDGKAQKGDIILMLCTSSVWSAGVDKYGNYADWHIGFFWGDSPSDNKYWHSSHPVNGIDGGESLKYSNQISKIVPKAQSDKFFLLPVQHEGSIELTKTSNNPDMTASNGQYSLNGSCYTVYSDKALKKKVGTLKTNASGTATIDVAAGTYYIQETAAPHGYATDTAVYTVTVKASKTTKLAVKETPQSAQAGLLVAKHDADFGNRAQNSDTSGNVPQGGASLAGAEFTVKHFATDDASKGPLRTWVFATDEHGSLTLDAKHLVSGDALYTDSAGNPALPLGTYSIQETAAPAGYLLDDTVRTITVNAQGSTEHSPVYQTAAAPESVIRGGLSVQKLDAETDGNEPLGEATLEGAQFAVSNGNDNPVVVGGVTYQPGETILTLTTDSEGFAQTAEDALPYGRYLVAETVAPRGYLLQNDGFASEAFVGEQGKVSQVDEAAENQVKRGDIEFKKKDESSSTALAGIPFRITSETTGESHVIVTDENGYASTSSDQVPHSSQTNGNDGAAEPAWEIGVWFGVTESGVQAPVNDALGALPYDTYTIEELACEANADKSLVKQEHVVVHRDMRTVDLGTIDNLDLYMATQAQDASDGDQVVAADTEATIVDTVRYVGLQRGADYTLHAELMDASAGEPVLEAGEPVCADVQFAAKTPNDSVEVPITFDALALEQTGPLVVFETLLDAQGNVVTEHKDLEDKDQTVTVVKPEIGTTAADGSDGDKTVSASMSSTIVDTVAYKGLTPGKTYTVTGVLMDKGSGEPLLQDDQAITSSAEFTPEAAEGSVEVVFEFSSCNYTETSIVVFETLLRGDREVAVHADIEDEAQTVTVEKPSIRTTAVDGSDRDKAISAAKGQKIVDTVTYQGLVPGQEYRVSGTLVDVSTGEHVKVDGKELTSDAVFTPDKPSGSVDVTFVFDATSYGSSSIVVFETLYQKDVELAVHADLEDADQTVRVDQPDQPHKQEKGRGFSKTGSMLREYRWLAAALAGVTVAAASLGVWSIRRSRRGETS</sequence>
<dbReference type="NCBIfam" id="NF033903">
    <property type="entry name" value="VaFE_rpt"/>
    <property type="match status" value="3"/>
</dbReference>
<feature type="region of interest" description="Disordered" evidence="4">
    <location>
        <begin position="677"/>
        <end position="698"/>
    </location>
</feature>
<keyword evidence="3" id="KW-0732">Signal</keyword>
<dbReference type="InterPro" id="IPR041100">
    <property type="entry name" value="TQ"/>
</dbReference>
<dbReference type="PANTHER" id="PTHR36108">
    <property type="entry name" value="COLOSSIN-B-RELATED"/>
    <property type="match status" value="1"/>
</dbReference>
<proteinExistence type="inferred from homology"/>
<evidence type="ECO:0000256" key="1">
    <source>
        <dbReference type="ARBA" id="ARBA00007257"/>
    </source>
</evidence>
<evidence type="ECO:0000256" key="4">
    <source>
        <dbReference type="SAM" id="MobiDB-lite"/>
    </source>
</evidence>
<dbReference type="Proteomes" id="UP000002026">
    <property type="component" value="Chromosome"/>
</dbReference>
<evidence type="ECO:0000256" key="2">
    <source>
        <dbReference type="ARBA" id="ARBA00022525"/>
    </source>
</evidence>
<name>C7N4N7_SLAHD</name>
<dbReference type="Gene3D" id="2.60.40.10">
    <property type="entry name" value="Immunoglobulins"/>
    <property type="match status" value="4"/>
</dbReference>
<accession>C7N4N7</accession>
<evidence type="ECO:0000313" key="8">
    <source>
        <dbReference type="EMBL" id="ACV21872.1"/>
    </source>
</evidence>
<feature type="domain" description="T-Q ester bond containing" evidence="7">
    <location>
        <begin position="896"/>
        <end position="1016"/>
    </location>
</feature>
<dbReference type="Pfam" id="PF18202">
    <property type="entry name" value="TQ"/>
    <property type="match status" value="3"/>
</dbReference>
<dbReference type="AlphaFoldDB" id="C7N4N7"/>
<dbReference type="Gene3D" id="2.60.40.3930">
    <property type="match status" value="3"/>
</dbReference>
<evidence type="ECO:0000256" key="5">
    <source>
        <dbReference type="SAM" id="Phobius"/>
    </source>
</evidence>
<keyword evidence="8" id="KW-0176">Collagen</keyword>
<feature type="domain" description="SpaA-like prealbumin fold" evidence="6">
    <location>
        <begin position="539"/>
        <end position="609"/>
    </location>
</feature>
<gene>
    <name evidence="8" type="ordered locus">Shel_08160</name>
</gene>
<dbReference type="GO" id="GO:0005975">
    <property type="term" value="P:carbohydrate metabolic process"/>
    <property type="evidence" value="ECO:0007669"/>
    <property type="project" value="UniProtKB-ARBA"/>
</dbReference>
<dbReference type="eggNOG" id="COG0791">
    <property type="taxonomic scope" value="Bacteria"/>
</dbReference>
<feature type="compositionally biased region" description="Polar residues" evidence="4">
    <location>
        <begin position="677"/>
        <end position="694"/>
    </location>
</feature>
<feature type="domain" description="SpaA-like prealbumin fold" evidence="6">
    <location>
        <begin position="409"/>
        <end position="502"/>
    </location>
</feature>
<keyword evidence="5" id="KW-0812">Transmembrane</keyword>
<evidence type="ECO:0000313" key="9">
    <source>
        <dbReference type="Proteomes" id="UP000002026"/>
    </source>
</evidence>
<comment type="similarity">
    <text evidence="1">Belongs to the serine-aspartate repeat-containing protein (SDr) family.</text>
</comment>
<evidence type="ECO:0000256" key="3">
    <source>
        <dbReference type="ARBA" id="ARBA00022729"/>
    </source>
</evidence>
<keyword evidence="5" id="KW-1133">Transmembrane helix</keyword>
<reference evidence="8 9" key="1">
    <citation type="journal article" date="2009" name="Stand. Genomic Sci.">
        <title>Complete genome sequence of Slackia heliotrinireducens type strain (RHS 1).</title>
        <authorList>
            <person name="Pukall R."/>
            <person name="Lapidus A."/>
            <person name="Nolan M."/>
            <person name="Copeland A."/>
            <person name="Glavina Del Rio T."/>
            <person name="Lucas S."/>
            <person name="Chen F."/>
            <person name="Tice H."/>
            <person name="Cheng J.F."/>
            <person name="Chertkov O."/>
            <person name="Bruce D."/>
            <person name="Goodwin L."/>
            <person name="Kuske C."/>
            <person name="Brettin T."/>
            <person name="Detter J.C."/>
            <person name="Han C."/>
            <person name="Pitluck S."/>
            <person name="Pati A."/>
            <person name="Mavrommatis K."/>
            <person name="Ivanova N."/>
            <person name="Ovchinnikova G."/>
            <person name="Chen A."/>
            <person name="Palaniappan K."/>
            <person name="Schneider S."/>
            <person name="Rohde M."/>
            <person name="Chain P."/>
            <person name="D'haeseleer P."/>
            <person name="Goker M."/>
            <person name="Bristow J."/>
            <person name="Eisen J.A."/>
            <person name="Markowitz V."/>
            <person name="Kyrpides N.C."/>
            <person name="Klenk H.P."/>
            <person name="Hugenholtz P."/>
        </authorList>
    </citation>
    <scope>NUCLEOTIDE SEQUENCE [LARGE SCALE GENOMIC DNA]</scope>
    <source>
        <strain evidence="9">ATCC 29202 / DSM 20476 / NCTC 11029 / RHS 1</strain>
    </source>
</reference>
<dbReference type="PANTHER" id="PTHR36108:SF13">
    <property type="entry name" value="COLOSSIN-B-RELATED"/>
    <property type="match status" value="1"/>
</dbReference>
<evidence type="ECO:0000259" key="6">
    <source>
        <dbReference type="Pfam" id="PF17802"/>
    </source>
</evidence>
<dbReference type="HOGENOM" id="CLU_271360_0_0_11"/>
<feature type="transmembrane region" description="Helical" evidence="5">
    <location>
        <begin position="33"/>
        <end position="53"/>
    </location>
</feature>
<dbReference type="Pfam" id="PF17802">
    <property type="entry name" value="SpaA"/>
    <property type="match status" value="3"/>
</dbReference>
<feature type="transmembrane region" description="Helical" evidence="5">
    <location>
        <begin position="1166"/>
        <end position="1186"/>
    </location>
</feature>
<keyword evidence="9" id="KW-1185">Reference proteome</keyword>
<dbReference type="STRING" id="471855.Shel_08160"/>
<dbReference type="InterPro" id="IPR013783">
    <property type="entry name" value="Ig-like_fold"/>
</dbReference>
<dbReference type="KEGG" id="shi:Shel_08160"/>